<dbReference type="GO" id="GO:0030335">
    <property type="term" value="P:positive regulation of cell migration"/>
    <property type="evidence" value="ECO:0007669"/>
    <property type="project" value="TreeGrafter"/>
</dbReference>
<dbReference type="InterPro" id="IPR036352">
    <property type="entry name" value="Semap_dom_sf"/>
</dbReference>
<evidence type="ECO:0000256" key="3">
    <source>
        <dbReference type="ARBA" id="ARBA00023136"/>
    </source>
</evidence>
<dbReference type="EMBL" id="JAPFRF010000014">
    <property type="protein sequence ID" value="KAJ7311242.1"/>
    <property type="molecule type" value="Genomic_DNA"/>
</dbReference>
<dbReference type="PROSITE" id="PS50053">
    <property type="entry name" value="UBIQUITIN_2"/>
    <property type="match status" value="1"/>
</dbReference>
<comment type="subcellular location">
    <subcellularLocation>
        <location evidence="1">Membrane</location>
    </subcellularLocation>
</comment>
<dbReference type="SUPFAM" id="SSF46934">
    <property type="entry name" value="UBA-like"/>
    <property type="match status" value="1"/>
</dbReference>
<dbReference type="Gene3D" id="3.30.1680.10">
    <property type="entry name" value="ligand-binding face of the semaphorins, domain 2"/>
    <property type="match status" value="1"/>
</dbReference>
<feature type="domain" description="Sema" evidence="11">
    <location>
        <begin position="466"/>
        <end position="890"/>
    </location>
</feature>
<dbReference type="SMART" id="SM00630">
    <property type="entry name" value="Sema"/>
    <property type="match status" value="1"/>
</dbReference>
<dbReference type="PANTHER" id="PTHR11036:SF80">
    <property type="entry name" value="SEMAPHORIN-7A"/>
    <property type="match status" value="1"/>
</dbReference>
<dbReference type="GO" id="GO:0007229">
    <property type="term" value="P:integrin-mediated signaling pathway"/>
    <property type="evidence" value="ECO:0007669"/>
    <property type="project" value="TreeGrafter"/>
</dbReference>
<dbReference type="SMART" id="SM00213">
    <property type="entry name" value="UBQ"/>
    <property type="match status" value="1"/>
</dbReference>
<dbReference type="GO" id="GO:0045499">
    <property type="term" value="F:chemorepellent activity"/>
    <property type="evidence" value="ECO:0007669"/>
    <property type="project" value="TreeGrafter"/>
</dbReference>
<dbReference type="Pfam" id="PF01437">
    <property type="entry name" value="PSI"/>
    <property type="match status" value="1"/>
</dbReference>
<reference evidence="12" key="1">
    <citation type="journal article" date="2023" name="DNA Res.">
        <title>Chromosome-level genome assembly of Phrynocephalus forsythii using third-generation DNA sequencing and Hi-C analysis.</title>
        <authorList>
            <person name="Qi Y."/>
            <person name="Zhao W."/>
            <person name="Zhao Y."/>
            <person name="Niu C."/>
            <person name="Cao S."/>
            <person name="Zhang Y."/>
        </authorList>
    </citation>
    <scope>NUCLEOTIDE SEQUENCE</scope>
    <source>
        <tissue evidence="12">Muscle</tissue>
    </source>
</reference>
<dbReference type="CDD" id="cd01815">
    <property type="entry name" value="Ubl_UBL7"/>
    <property type="match status" value="1"/>
</dbReference>
<dbReference type="InterPro" id="IPR013783">
    <property type="entry name" value="Ig-like_fold"/>
</dbReference>
<dbReference type="GO" id="GO:0009897">
    <property type="term" value="C:external side of plasma membrane"/>
    <property type="evidence" value="ECO:0007669"/>
    <property type="project" value="TreeGrafter"/>
</dbReference>
<dbReference type="InterPro" id="IPR009060">
    <property type="entry name" value="UBA-like_sf"/>
</dbReference>
<comment type="similarity">
    <text evidence="2">Belongs to the semaphorin family.</text>
</comment>
<dbReference type="Pfam" id="PF00240">
    <property type="entry name" value="ubiquitin"/>
    <property type="match status" value="1"/>
</dbReference>
<evidence type="ECO:0000259" key="11">
    <source>
        <dbReference type="PROSITE" id="PS51004"/>
    </source>
</evidence>
<evidence type="ECO:0000256" key="1">
    <source>
        <dbReference type="ARBA" id="ARBA00004370"/>
    </source>
</evidence>
<gene>
    <name evidence="12" type="ORF">JRQ81_006856</name>
</gene>
<dbReference type="GO" id="GO:0030215">
    <property type="term" value="F:semaphorin receptor binding"/>
    <property type="evidence" value="ECO:0007669"/>
    <property type="project" value="InterPro"/>
</dbReference>
<protein>
    <submittedName>
        <fullName evidence="12">Uncharacterized protein</fullName>
    </submittedName>
</protein>
<evidence type="ECO:0000259" key="9">
    <source>
        <dbReference type="PROSITE" id="PS50053"/>
    </source>
</evidence>
<dbReference type="InterPro" id="IPR007110">
    <property type="entry name" value="Ig-like_dom"/>
</dbReference>
<dbReference type="InterPro" id="IPR000626">
    <property type="entry name" value="Ubiquitin-like_dom"/>
</dbReference>
<sequence length="1078" mass="118360">MSRAGSGKRFRLDGAVGRKHSDSAWNTNWELTTPGSPQETNAMSLSECYIAVKLADQPLAPKSILRLPETELGECPLGGCSISYLKQLITGKLQESVPDPELIDLIYCGRKLRDDQTLEFYGIQSGSTVHVLRKSWPEPEQKPEPVDKVAAVREFRVLHTALHSSPVFRDSVFKMLGNKESLDQIIVATPGLSSDPIALGVLQDKDLFSVFADPTMLDTLIPTHPALVNAIVLVLHSVAGSTPLPTGETSSRSMPSSSYRDMPGGFLFEGLSDDEDDFHQSTRTTPSSSASGSRPASLGYTGAAGPRPITQSELATALALASTPESSSHTPTPGTQGHSSGTSPMSSSVQSGTPITNDLFSQALQHALQASGQPNLQSQWQPQLQQLRDMGIHDDELSLRALQATAGASAADSGESSLPAKRARKPASNKGDAFPFGALRRRCLLLFLALWTSQLAHPSKGNRTANPRIITSSLGEKRFQFDNVESHLVLYHEEGTSSVFVGAGSKLYYHNFGNSTGYNISFEATGTISNCGSEGDAKNNITLLEKYQGKLLICGTNACNPTCWNWVNGTKERFMDAQGLAPFGLDPNALVLVDGDDIYSTIKKHQYNGRTPRFRRIRGSAELYTADMMMNNPQFVKAAMVKQDKPYNAKIYLFFREDNPDRLRDSMAPSTISRVAQLCKGDKGGSGSLSATKWTTFLKATLLCVDGGRHFDYLRDVFIVESHIWSETQIYGLFSNEWGYSAICVYSVGKISEVFKKSPLKGYTGDLPAVRPGQCLEGDQLTPHETFQVAVSYPEVLKRVEGEAIFYSKHRYQQMKVHQVQAGDGDTHNVLYLATDKGTIHKVVILPEGAMNVLEIRPFQSPAVIQSMILDGTRNELFVASPSEVVQLPLAMCGAYRDTCGSCVLARDPYCGWTGSQCDSVYDHKQHGNRTLLQALTHETLPDICSSSSHNVTKEDVIGLQRNFTVTPQSRYHLNCTIESHHANYTWLHNNRHIMHCGPGHHHCILFIDNMTDDLYGTYSCVAKEDWFTQTLVTENLIKPSTQSVSFKGKLVKDWATTTSLSFWLGLLHMLAVVLVIQ</sequence>
<evidence type="ECO:0000256" key="2">
    <source>
        <dbReference type="ARBA" id="ARBA00009492"/>
    </source>
</evidence>
<dbReference type="GO" id="GO:0005178">
    <property type="term" value="F:integrin binding"/>
    <property type="evidence" value="ECO:0007669"/>
    <property type="project" value="TreeGrafter"/>
</dbReference>
<feature type="region of interest" description="Disordered" evidence="7">
    <location>
        <begin position="242"/>
        <end position="355"/>
    </location>
</feature>
<keyword evidence="13" id="KW-1185">Reference proteome</keyword>
<dbReference type="PROSITE" id="PS51004">
    <property type="entry name" value="SEMA"/>
    <property type="match status" value="1"/>
</dbReference>
<dbReference type="GO" id="GO:0071526">
    <property type="term" value="P:semaphorin-plexin signaling pathway"/>
    <property type="evidence" value="ECO:0007669"/>
    <property type="project" value="TreeGrafter"/>
</dbReference>
<dbReference type="InterPro" id="IPR047877">
    <property type="entry name" value="UBL7_Ubl"/>
</dbReference>
<dbReference type="FunFam" id="3.10.20.90:FF:000139">
    <property type="entry name" value="ubiquitin-like protein 7"/>
    <property type="match status" value="1"/>
</dbReference>
<dbReference type="InterPro" id="IPR036179">
    <property type="entry name" value="Ig-like_dom_sf"/>
</dbReference>
<evidence type="ECO:0000256" key="8">
    <source>
        <dbReference type="SAM" id="Phobius"/>
    </source>
</evidence>
<comment type="caution">
    <text evidence="12">The sequence shown here is derived from an EMBL/GenBank/DDBJ whole genome shotgun (WGS) entry which is preliminary data.</text>
</comment>
<dbReference type="SUPFAM" id="SSF101912">
    <property type="entry name" value="Sema domain"/>
    <property type="match status" value="1"/>
</dbReference>
<evidence type="ECO:0000313" key="13">
    <source>
        <dbReference type="Proteomes" id="UP001142489"/>
    </source>
</evidence>
<evidence type="ECO:0000259" key="10">
    <source>
        <dbReference type="PROSITE" id="PS50835"/>
    </source>
</evidence>
<dbReference type="GO" id="GO:0050727">
    <property type="term" value="P:regulation of inflammatory response"/>
    <property type="evidence" value="ECO:0007669"/>
    <property type="project" value="TreeGrafter"/>
</dbReference>
<dbReference type="Gene3D" id="1.10.8.10">
    <property type="entry name" value="DNA helicase RuvA subunit, C-terminal domain"/>
    <property type="match status" value="1"/>
</dbReference>
<dbReference type="OrthoDB" id="9945363at2759"/>
<name>A0A9Q0XDX7_9SAUR</name>
<dbReference type="InterPro" id="IPR029071">
    <property type="entry name" value="Ubiquitin-like_domsf"/>
</dbReference>
<dbReference type="Pfam" id="PF01403">
    <property type="entry name" value="Sema"/>
    <property type="match status" value="1"/>
</dbReference>
<comment type="caution">
    <text evidence="6">Lacks conserved residue(s) required for the propagation of feature annotation.</text>
</comment>
<dbReference type="GO" id="GO:0007411">
    <property type="term" value="P:axon guidance"/>
    <property type="evidence" value="ECO:0007669"/>
    <property type="project" value="TreeGrafter"/>
</dbReference>
<evidence type="ECO:0000256" key="5">
    <source>
        <dbReference type="ARBA" id="ARBA00023180"/>
    </source>
</evidence>
<feature type="region of interest" description="Disordered" evidence="7">
    <location>
        <begin position="408"/>
        <end position="431"/>
    </location>
</feature>
<dbReference type="Gene3D" id="3.10.20.90">
    <property type="entry name" value="Phosphatidylinositol 3-kinase Catalytic Subunit, Chain A, domain 1"/>
    <property type="match status" value="1"/>
</dbReference>
<evidence type="ECO:0000256" key="4">
    <source>
        <dbReference type="ARBA" id="ARBA00023157"/>
    </source>
</evidence>
<dbReference type="FunFam" id="2.130.10.10:FF:000223">
    <property type="entry name" value="semaphorin-7A isoform X1"/>
    <property type="match status" value="1"/>
</dbReference>
<evidence type="ECO:0000256" key="7">
    <source>
        <dbReference type="SAM" id="MobiDB-lite"/>
    </source>
</evidence>
<proteinExistence type="inferred from homology"/>
<dbReference type="InterPro" id="IPR027231">
    <property type="entry name" value="Semaphorin"/>
</dbReference>
<dbReference type="InterPro" id="IPR015943">
    <property type="entry name" value="WD40/YVTN_repeat-like_dom_sf"/>
</dbReference>
<keyword evidence="8" id="KW-0812">Transmembrane</keyword>
<accession>A0A9Q0XDX7</accession>
<dbReference type="SUPFAM" id="SSF54236">
    <property type="entry name" value="Ubiquitin-like"/>
    <property type="match status" value="1"/>
</dbReference>
<feature type="compositionally biased region" description="Low complexity" evidence="7">
    <location>
        <begin position="408"/>
        <end position="417"/>
    </location>
</feature>
<dbReference type="GO" id="GO:0001755">
    <property type="term" value="P:neural crest cell migration"/>
    <property type="evidence" value="ECO:0007669"/>
    <property type="project" value="TreeGrafter"/>
</dbReference>
<dbReference type="InterPro" id="IPR002165">
    <property type="entry name" value="Plexin_repeat"/>
</dbReference>
<feature type="domain" description="Ubiquitin-like" evidence="9">
    <location>
        <begin position="81"/>
        <end position="134"/>
    </location>
</feature>
<dbReference type="PROSITE" id="PS50835">
    <property type="entry name" value="IG_LIKE"/>
    <property type="match status" value="1"/>
</dbReference>
<evidence type="ECO:0000256" key="6">
    <source>
        <dbReference type="PROSITE-ProRule" id="PRU00352"/>
    </source>
</evidence>
<feature type="domain" description="Ig-like" evidence="10">
    <location>
        <begin position="942"/>
        <end position="1046"/>
    </location>
</feature>
<dbReference type="CDD" id="cd00096">
    <property type="entry name" value="Ig"/>
    <property type="match status" value="1"/>
</dbReference>
<dbReference type="PANTHER" id="PTHR11036">
    <property type="entry name" value="SEMAPHORIN"/>
    <property type="match status" value="1"/>
</dbReference>
<dbReference type="InterPro" id="IPR001627">
    <property type="entry name" value="Semap_dom"/>
</dbReference>
<dbReference type="SUPFAM" id="SSF103575">
    <property type="entry name" value="Plexin repeat"/>
    <property type="match status" value="1"/>
</dbReference>
<feature type="compositionally biased region" description="Low complexity" evidence="7">
    <location>
        <begin position="281"/>
        <end position="297"/>
    </location>
</feature>
<feature type="transmembrane region" description="Helical" evidence="8">
    <location>
        <begin position="1055"/>
        <end position="1077"/>
    </location>
</feature>
<keyword evidence="5" id="KW-0325">Glycoprotein</keyword>
<dbReference type="Gene3D" id="2.60.40.10">
    <property type="entry name" value="Immunoglobulins"/>
    <property type="match status" value="1"/>
</dbReference>
<keyword evidence="3 8" id="KW-0472">Membrane</keyword>
<organism evidence="12 13">
    <name type="scientific">Phrynocephalus forsythii</name>
    <dbReference type="NCBI Taxonomy" id="171643"/>
    <lineage>
        <taxon>Eukaryota</taxon>
        <taxon>Metazoa</taxon>
        <taxon>Chordata</taxon>
        <taxon>Craniata</taxon>
        <taxon>Vertebrata</taxon>
        <taxon>Euteleostomi</taxon>
        <taxon>Lepidosauria</taxon>
        <taxon>Squamata</taxon>
        <taxon>Bifurcata</taxon>
        <taxon>Unidentata</taxon>
        <taxon>Episquamata</taxon>
        <taxon>Toxicofera</taxon>
        <taxon>Iguania</taxon>
        <taxon>Acrodonta</taxon>
        <taxon>Agamidae</taxon>
        <taxon>Agaminae</taxon>
        <taxon>Phrynocephalus</taxon>
    </lineage>
</organism>
<dbReference type="AlphaFoldDB" id="A0A9Q0XDX7"/>
<evidence type="ECO:0000313" key="12">
    <source>
        <dbReference type="EMBL" id="KAJ7311242.1"/>
    </source>
</evidence>
<dbReference type="Proteomes" id="UP001142489">
    <property type="component" value="Unassembled WGS sequence"/>
</dbReference>
<keyword evidence="4" id="KW-1015">Disulfide bond</keyword>
<dbReference type="Gene3D" id="2.130.10.10">
    <property type="entry name" value="YVTN repeat-like/Quinoprotein amine dehydrogenase"/>
    <property type="match status" value="1"/>
</dbReference>
<feature type="compositionally biased region" description="Low complexity" evidence="7">
    <location>
        <begin position="312"/>
        <end position="352"/>
    </location>
</feature>
<dbReference type="SUPFAM" id="SSF48726">
    <property type="entry name" value="Immunoglobulin"/>
    <property type="match status" value="1"/>
</dbReference>
<keyword evidence="8" id="KW-1133">Transmembrane helix</keyword>